<protein>
    <recommendedName>
        <fullName evidence="5">BED-type domain-containing protein</fullName>
    </recommendedName>
</protein>
<dbReference type="AlphaFoldDB" id="A0A669EP74"/>
<evidence type="ECO:0000256" key="1">
    <source>
        <dbReference type="ARBA" id="ARBA00022723"/>
    </source>
</evidence>
<dbReference type="GeneTree" id="ENSGT00530000064692"/>
<feature type="domain" description="BED-type" evidence="5">
    <location>
        <begin position="15"/>
        <end position="58"/>
    </location>
</feature>
<evidence type="ECO:0000256" key="3">
    <source>
        <dbReference type="ARBA" id="ARBA00022833"/>
    </source>
</evidence>
<evidence type="ECO:0000256" key="4">
    <source>
        <dbReference type="SAM" id="MobiDB-lite"/>
    </source>
</evidence>
<evidence type="ECO:0000259" key="5">
    <source>
        <dbReference type="Pfam" id="PF02892"/>
    </source>
</evidence>
<reference evidence="7" key="1">
    <citation type="submission" date="2012-01" db="EMBL/GenBank/DDBJ databases">
        <title>The Genome Sequence of Oreochromis niloticus (Nile Tilapia).</title>
        <authorList>
            <consortium name="Broad Institute Genome Assembly Team"/>
            <consortium name="Broad Institute Sequencing Platform"/>
            <person name="Di Palma F."/>
            <person name="Johnson J."/>
            <person name="Lander E.S."/>
            <person name="Lindblad-Toh K."/>
        </authorList>
    </citation>
    <scope>NUCLEOTIDE SEQUENCE [LARGE SCALE GENOMIC DNA]</scope>
</reference>
<dbReference type="Pfam" id="PF02892">
    <property type="entry name" value="zf-BED"/>
    <property type="match status" value="1"/>
</dbReference>
<dbReference type="PANTHER" id="PTHR47501:SF7">
    <property type="entry name" value="TRANSPOSASE"/>
    <property type="match status" value="1"/>
</dbReference>
<organism evidence="6 7">
    <name type="scientific">Oreochromis niloticus</name>
    <name type="common">Nile tilapia</name>
    <name type="synonym">Tilapia nilotica</name>
    <dbReference type="NCBI Taxonomy" id="8128"/>
    <lineage>
        <taxon>Eukaryota</taxon>
        <taxon>Metazoa</taxon>
        <taxon>Chordata</taxon>
        <taxon>Craniata</taxon>
        <taxon>Vertebrata</taxon>
        <taxon>Euteleostomi</taxon>
        <taxon>Actinopterygii</taxon>
        <taxon>Neopterygii</taxon>
        <taxon>Teleostei</taxon>
        <taxon>Neoteleostei</taxon>
        <taxon>Acanthomorphata</taxon>
        <taxon>Ovalentaria</taxon>
        <taxon>Cichlomorphae</taxon>
        <taxon>Cichliformes</taxon>
        <taxon>Cichlidae</taxon>
        <taxon>African cichlids</taxon>
        <taxon>Pseudocrenilabrinae</taxon>
        <taxon>Oreochromini</taxon>
        <taxon>Oreochromis</taxon>
    </lineage>
</organism>
<proteinExistence type="predicted"/>
<dbReference type="InterPro" id="IPR003656">
    <property type="entry name" value="Znf_BED"/>
</dbReference>
<keyword evidence="3" id="KW-0862">Zinc</keyword>
<dbReference type="Ensembl" id="ENSONIT00000038397.1">
    <property type="protein sequence ID" value="ENSONIP00000074679.1"/>
    <property type="gene ID" value="ENSONIG00000030793.1"/>
</dbReference>
<dbReference type="GO" id="GO:0003677">
    <property type="term" value="F:DNA binding"/>
    <property type="evidence" value="ECO:0007669"/>
    <property type="project" value="InterPro"/>
</dbReference>
<keyword evidence="2" id="KW-0863">Zinc-finger</keyword>
<accession>A0A669EP74</accession>
<name>A0A669EP74_ORENI</name>
<dbReference type="GO" id="GO:0008270">
    <property type="term" value="F:zinc ion binding"/>
    <property type="evidence" value="ECO:0007669"/>
    <property type="project" value="UniProtKB-KW"/>
</dbReference>
<evidence type="ECO:0000313" key="7">
    <source>
        <dbReference type="Proteomes" id="UP000005207"/>
    </source>
</evidence>
<keyword evidence="1" id="KW-0479">Metal-binding</keyword>
<reference evidence="6" key="3">
    <citation type="submission" date="2025-09" db="UniProtKB">
        <authorList>
            <consortium name="Ensembl"/>
        </authorList>
    </citation>
    <scope>IDENTIFICATION</scope>
</reference>
<evidence type="ECO:0000256" key="2">
    <source>
        <dbReference type="ARBA" id="ARBA00022771"/>
    </source>
</evidence>
<dbReference type="InterPro" id="IPR012337">
    <property type="entry name" value="RNaseH-like_sf"/>
</dbReference>
<feature type="region of interest" description="Disordered" evidence="4">
    <location>
        <begin position="54"/>
        <end position="94"/>
    </location>
</feature>
<reference evidence="6" key="2">
    <citation type="submission" date="2025-08" db="UniProtKB">
        <authorList>
            <consortium name="Ensembl"/>
        </authorList>
    </citation>
    <scope>IDENTIFICATION</scope>
</reference>
<dbReference type="PANTHER" id="PTHR47501">
    <property type="entry name" value="TRANSPOSASE-RELATED"/>
    <property type="match status" value="1"/>
</dbReference>
<sequence>MEGERCSFFSWKYGHYFEFLSTKDFNIKVRCTLCVGEKVLSTFKNTTSNLKKHLESQHGTVKLTERVPPSGPKQRAVTSAEGPTHPKQQKLDFGAKPVSDEELKKLVAQYIVEEMLPVNTVDSPSFRAIIKKIPTSVNAELPHRTTFTSYLEKEFTEMERNLKAALNEIDFVSTTADIWTANNRSYMGVTLHWISRTTLERHKVALACRRIRGRHTYDVIGTEIENIHSSYGLLNKVVATVTDNGSNFVKAFQEESTPKDDDVTFSDLSEILSAENETEGQLSLPPHRRCASHTINIICTRDVEKHLTTNAESRAVYRSSTAKCTALWTKLSRSTLASETVEEISKRKLLIPTSTRWNSFFDAVKRIAEIPMGELNTVCTKQGLKCFKDQEYQFLHKYCMAMKPLTAALDILQGDCPYGTLLPTLEVLMQKTQAVKDDLSRMTAGLPDAIVKAIQTRFASVLDDKDALLAAASSPKFKLRWLRDAGRRERVKQLLTAECCTTAPLAKNPASVPSATTSSSQGEMDFFTFEAEPEEETYSAEKEVMDYLMSGYDLQILHKFSSIKTIFLKYNTPTPSSAPVERLFSLGGLVLTPKRNRLSDRRFEKLLLMRYNHWFTRSTLLFPP</sequence>
<keyword evidence="7" id="KW-1185">Reference proteome</keyword>
<evidence type="ECO:0000313" key="6">
    <source>
        <dbReference type="Ensembl" id="ENSONIP00000074679.1"/>
    </source>
</evidence>
<dbReference type="Proteomes" id="UP000005207">
    <property type="component" value="Linkage group LG3"/>
</dbReference>
<dbReference type="SUPFAM" id="SSF53098">
    <property type="entry name" value="Ribonuclease H-like"/>
    <property type="match status" value="1"/>
</dbReference>